<keyword evidence="5" id="KW-1128">Modulation of host ubiquitin pathway by viral E3 ligase</keyword>
<evidence type="ECO:0000256" key="11">
    <source>
        <dbReference type="ARBA" id="ARBA00023323"/>
    </source>
</evidence>
<sequence length="242" mass="28484">MEFDPAKINTSSIDHVTILQYIDEPNDIRLPVCIIRNINNITYFINITKINPDLANQFRAWKKRIAGRDYMTNLSRDTGIQQSKLTETIRNCQKNRNIYGLYIHYNLVINVVIDWITDVIVQSILRGLVNWYIANNTYNPNTPNSTTTISELDIIKILDKYEDVYRVSKEKECGICYEVVYSKRLENDRYFGLLDSCNHIFCITCINIWHRTRRETGASDNCPICRTRFRNITMSKFYKLVN</sequence>
<feature type="domain" description="RING-type" evidence="17">
    <location>
        <begin position="173"/>
        <end position="226"/>
    </location>
</feature>
<dbReference type="InterPro" id="IPR016398">
    <property type="entry name" value="E3_ubiquitin-prot_ligase_p28"/>
</dbReference>
<dbReference type="Pfam" id="PF13639">
    <property type="entry name" value="zf-RING_2"/>
    <property type="match status" value="1"/>
</dbReference>
<protein>
    <recommendedName>
        <fullName evidence="15">Host range factor p28</fullName>
    </recommendedName>
    <alternativeName>
        <fullName evidence="14">E3 ubiquitin-protein ligase p28</fullName>
    </alternativeName>
</protein>
<evidence type="ECO:0000256" key="2">
    <source>
        <dbReference type="ARBA" id="ARBA00022581"/>
    </source>
</evidence>
<dbReference type="GO" id="GO:0000209">
    <property type="term" value="P:protein polyubiquitination"/>
    <property type="evidence" value="ECO:0007669"/>
    <property type="project" value="InterPro"/>
</dbReference>
<dbReference type="InterPro" id="IPR017907">
    <property type="entry name" value="Znf_RING_CS"/>
</dbReference>
<dbReference type="InterPro" id="IPR001841">
    <property type="entry name" value="Znf_RING"/>
</dbReference>
<keyword evidence="11" id="KW-1119">Modulation of host cell apoptosis by virus</keyword>
<dbReference type="InterPro" id="IPR013083">
    <property type="entry name" value="Znf_RING/FYVE/PHD"/>
</dbReference>
<evidence type="ECO:0000256" key="16">
    <source>
        <dbReference type="PROSITE-ProRule" id="PRU00175"/>
    </source>
</evidence>
<organism evidence="19 20">
    <name type="scientific">Ectromelia virus Naval</name>
    <dbReference type="NCBI Taxonomy" id="1651168"/>
    <lineage>
        <taxon>Viruses</taxon>
        <taxon>Varidnaviria</taxon>
        <taxon>Bamfordvirae</taxon>
        <taxon>Nucleocytoviricota</taxon>
        <taxon>Pokkesviricetes</taxon>
        <taxon>Chitovirales</taxon>
        <taxon>Poxviridae</taxon>
        <taxon>Chordopoxvirinae</taxon>
        <taxon>Orthopoxvirus</taxon>
        <taxon>Orthopoxvirus ectromelia</taxon>
        <taxon>Ectromelia virus</taxon>
    </lineage>
</organism>
<dbReference type="PANTHER" id="PTHR11224">
    <property type="entry name" value="MAKORIN-RELATED"/>
    <property type="match status" value="1"/>
</dbReference>
<keyword evidence="8" id="KW-0833">Ubl conjugation pathway</keyword>
<dbReference type="PIRSF" id="PIRSF003775">
    <property type="entry name" value="E3_ubiquit_lig_p28"/>
    <property type="match status" value="1"/>
</dbReference>
<evidence type="ECO:0000256" key="9">
    <source>
        <dbReference type="ARBA" id="ARBA00022833"/>
    </source>
</evidence>
<dbReference type="GO" id="GO:0039648">
    <property type="term" value="P:symbiont-mediated perturbation of host ubiquitin-like protein modification"/>
    <property type="evidence" value="ECO:0007669"/>
    <property type="project" value="UniProtKB-KW"/>
</dbReference>
<evidence type="ECO:0000256" key="14">
    <source>
        <dbReference type="ARBA" id="ARBA00034917"/>
    </source>
</evidence>
<evidence type="ECO:0000256" key="15">
    <source>
        <dbReference type="ARBA" id="ARBA00039653"/>
    </source>
</evidence>
<evidence type="ECO:0000256" key="7">
    <source>
        <dbReference type="ARBA" id="ARBA00022771"/>
    </source>
</evidence>
<dbReference type="InterPro" id="IPR045072">
    <property type="entry name" value="MKRN-like"/>
</dbReference>
<keyword evidence="2" id="KW-0945">Host-virus interaction</keyword>
<keyword evidence="4" id="KW-0808">Transferase</keyword>
<name>A0A075IJA9_9POXV</name>
<dbReference type="Proteomes" id="UP000164837">
    <property type="component" value="Genome"/>
</dbReference>
<keyword evidence="10" id="KW-1035">Host cytoplasm</keyword>
<dbReference type="SMART" id="SM00184">
    <property type="entry name" value="RING"/>
    <property type="match status" value="1"/>
</dbReference>
<reference evidence="19 20" key="1">
    <citation type="journal article" date="2014" name="Virology">
        <title>The genome sequence of ectromelia virus Naval and Cornell isolates from outbreaks in North America.</title>
        <authorList>
            <person name="Mavian C."/>
            <person name="Lopez-Bueno A."/>
            <person name="Bryant N.A."/>
            <person name="Seeger K."/>
            <person name="Quail M.A."/>
            <person name="Harris D."/>
            <person name="Barrell B."/>
            <person name="Alcami A."/>
        </authorList>
    </citation>
    <scope>NUCLEOTIDE SEQUENCE [LARGE SCALE GENOMIC DNA]</scope>
    <source>
        <strain evidence="19">NAVAL</strain>
    </source>
</reference>
<comment type="function">
    <text evidence="12">RING-finger E3 ubiquitin ligase which catalyzes the formation of both 'Lys-48'- and 'Lys-63'-linked polyubiquitin chains. Plays an important role in virulence by acting as an anti-apoptotic factor.</text>
</comment>
<evidence type="ECO:0000256" key="10">
    <source>
        <dbReference type="ARBA" id="ARBA00023200"/>
    </source>
</evidence>
<dbReference type="InterPro" id="IPR017880">
    <property type="entry name" value="KilA_N"/>
</dbReference>
<evidence type="ECO:0000256" key="12">
    <source>
        <dbReference type="ARBA" id="ARBA00025051"/>
    </source>
</evidence>
<dbReference type="GO" id="GO:0008270">
    <property type="term" value="F:zinc ion binding"/>
    <property type="evidence" value="ECO:0007669"/>
    <property type="project" value="UniProtKB-KW"/>
</dbReference>
<accession>A0A075IJA9</accession>
<evidence type="ECO:0000256" key="1">
    <source>
        <dbReference type="ARBA" id="ARBA00004192"/>
    </source>
</evidence>
<dbReference type="PROSITE" id="PS51301">
    <property type="entry name" value="KILA_N"/>
    <property type="match status" value="1"/>
</dbReference>
<keyword evidence="3" id="KW-1130">Modulation of host ubiquitin pathway by virus</keyword>
<dbReference type="GO" id="GO:0052150">
    <property type="term" value="P:symbiont-mediated perturbation of host apoptosis"/>
    <property type="evidence" value="ECO:0007669"/>
    <property type="project" value="UniProtKB-KW"/>
</dbReference>
<evidence type="ECO:0000256" key="13">
    <source>
        <dbReference type="ARBA" id="ARBA00034749"/>
    </source>
</evidence>
<evidence type="ECO:0000256" key="4">
    <source>
        <dbReference type="ARBA" id="ARBA00022679"/>
    </source>
</evidence>
<keyword evidence="9" id="KW-0862">Zinc</keyword>
<comment type="subcellular location">
    <subcellularLocation>
        <location evidence="1">Host cytoplasm</location>
    </subcellularLocation>
</comment>
<feature type="domain" description="KilA-N" evidence="18">
    <location>
        <begin position="21"/>
        <end position="131"/>
    </location>
</feature>
<evidence type="ECO:0000256" key="3">
    <source>
        <dbReference type="ARBA" id="ARBA00022662"/>
    </source>
</evidence>
<dbReference type="InterPro" id="IPR018004">
    <property type="entry name" value="KilA/APSES_HTH"/>
</dbReference>
<dbReference type="Pfam" id="PF04383">
    <property type="entry name" value="KilA-N"/>
    <property type="match status" value="1"/>
</dbReference>
<comment type="similarity">
    <text evidence="13">Belongs to the orthopoxvirus OPG021 family.</text>
</comment>
<dbReference type="EMBL" id="KJ563295">
    <property type="protein sequence ID" value="AIF30094.1"/>
    <property type="molecule type" value="Genomic_DNA"/>
</dbReference>
<evidence type="ECO:0000313" key="20">
    <source>
        <dbReference type="Proteomes" id="UP000164837"/>
    </source>
</evidence>
<proteinExistence type="inferred from homology"/>
<evidence type="ECO:0000256" key="5">
    <source>
        <dbReference type="ARBA" id="ARBA00022711"/>
    </source>
</evidence>
<evidence type="ECO:0000256" key="6">
    <source>
        <dbReference type="ARBA" id="ARBA00022723"/>
    </source>
</evidence>
<evidence type="ECO:0000259" key="17">
    <source>
        <dbReference type="PROSITE" id="PS50089"/>
    </source>
</evidence>
<dbReference type="Gene3D" id="3.30.40.10">
    <property type="entry name" value="Zinc/RING finger domain, C3HC4 (zinc finger)"/>
    <property type="match status" value="1"/>
</dbReference>
<evidence type="ECO:0000259" key="18">
    <source>
        <dbReference type="PROSITE" id="PS51301"/>
    </source>
</evidence>
<evidence type="ECO:0000313" key="19">
    <source>
        <dbReference type="EMBL" id="AIF30094.1"/>
    </source>
</evidence>
<dbReference type="PROSITE" id="PS00518">
    <property type="entry name" value="ZF_RING_1"/>
    <property type="match status" value="1"/>
</dbReference>
<keyword evidence="6" id="KW-0479">Metal-binding</keyword>
<dbReference type="GO" id="GO:0030430">
    <property type="term" value="C:host cell cytoplasm"/>
    <property type="evidence" value="ECO:0007669"/>
    <property type="project" value="UniProtKB-SubCell"/>
</dbReference>
<evidence type="ECO:0000256" key="8">
    <source>
        <dbReference type="ARBA" id="ARBA00022786"/>
    </source>
</evidence>
<dbReference type="PROSITE" id="PS50089">
    <property type="entry name" value="ZF_RING_2"/>
    <property type="match status" value="1"/>
</dbReference>
<dbReference type="SUPFAM" id="SSF57850">
    <property type="entry name" value="RING/U-box"/>
    <property type="match status" value="1"/>
</dbReference>
<dbReference type="GO" id="GO:0061630">
    <property type="term" value="F:ubiquitin protein ligase activity"/>
    <property type="evidence" value="ECO:0007669"/>
    <property type="project" value="InterPro"/>
</dbReference>
<dbReference type="PANTHER" id="PTHR11224:SF10">
    <property type="entry name" value="IP09428P-RELATED"/>
    <property type="match status" value="1"/>
</dbReference>
<keyword evidence="7 16" id="KW-0863">Zinc-finger</keyword>
<dbReference type="GO" id="GO:0016881">
    <property type="term" value="F:acid-amino acid ligase activity"/>
    <property type="evidence" value="ECO:0007669"/>
    <property type="project" value="InterPro"/>
</dbReference>